<dbReference type="Proteomes" id="UP000634455">
    <property type="component" value="Unassembled WGS sequence"/>
</dbReference>
<proteinExistence type="predicted"/>
<organism evidence="2 3">
    <name type="scientific">Paramylibacter ulvae</name>
    <dbReference type="NCBI Taxonomy" id="1651968"/>
    <lineage>
        <taxon>Bacteria</taxon>
        <taxon>Pseudomonadati</taxon>
        <taxon>Pseudomonadota</taxon>
        <taxon>Alphaproteobacteria</taxon>
        <taxon>Rhodobacterales</taxon>
        <taxon>Paracoccaceae</taxon>
        <taxon>Paramylibacter</taxon>
    </lineage>
</organism>
<dbReference type="SUPFAM" id="SSF53474">
    <property type="entry name" value="alpha/beta-Hydrolases"/>
    <property type="match status" value="1"/>
</dbReference>
<keyword evidence="3" id="KW-1185">Reference proteome</keyword>
<dbReference type="EMBL" id="BMZF01000001">
    <property type="protein sequence ID" value="GHA42912.1"/>
    <property type="molecule type" value="Genomic_DNA"/>
</dbReference>
<sequence length="317" mass="34781">MLVKIGIICLFAAIAITLIVWISAVRSVQIAEKNHPPIGDFLNIAGKHVHYVKMGPPIGRAPVIILLHGAGGNLRDWTFKVAPELSKNYTVIAFDRPGHGYTDVYDIKGESPQYQADILRQATQKLGIKNAVVVGYSLGGAVAIAWALDYPQMLDGILLVSSVSNPWIIPPSDLYDYVGHPLTSYIVAPIISAFVPTRKIRNDYARVFTPQSPPEGFLDHVGAALTVRPKSFRANARQVRGLLENIRQMSARYDELSLPIEMIHGSRDRSVPAAIHSKVMKQRVPHANLTLIPSMGHGAHQLATPEIYSAIARLTRP</sequence>
<feature type="domain" description="AB hydrolase-1" evidence="1">
    <location>
        <begin position="64"/>
        <end position="306"/>
    </location>
</feature>
<dbReference type="InterPro" id="IPR029058">
    <property type="entry name" value="AB_hydrolase_fold"/>
</dbReference>
<dbReference type="InterPro" id="IPR050266">
    <property type="entry name" value="AB_hydrolase_sf"/>
</dbReference>
<dbReference type="PRINTS" id="PR00111">
    <property type="entry name" value="ABHYDROLASE"/>
</dbReference>
<evidence type="ECO:0000313" key="2">
    <source>
        <dbReference type="EMBL" id="GHA42912.1"/>
    </source>
</evidence>
<dbReference type="Gene3D" id="3.40.50.1820">
    <property type="entry name" value="alpha/beta hydrolase"/>
    <property type="match status" value="1"/>
</dbReference>
<name>A0ABQ3CVN2_9RHOB</name>
<accession>A0ABQ3CVN2</accession>
<reference evidence="3" key="1">
    <citation type="journal article" date="2019" name="Int. J. Syst. Evol. Microbiol.">
        <title>The Global Catalogue of Microorganisms (GCM) 10K type strain sequencing project: providing services to taxonomists for standard genome sequencing and annotation.</title>
        <authorList>
            <consortium name="The Broad Institute Genomics Platform"/>
            <consortium name="The Broad Institute Genome Sequencing Center for Infectious Disease"/>
            <person name="Wu L."/>
            <person name="Ma J."/>
        </authorList>
    </citation>
    <scope>NUCLEOTIDE SEQUENCE [LARGE SCALE GENOMIC DNA]</scope>
    <source>
        <strain evidence="3">KCTC 32465</strain>
    </source>
</reference>
<evidence type="ECO:0000313" key="3">
    <source>
        <dbReference type="Proteomes" id="UP000634455"/>
    </source>
</evidence>
<keyword evidence="2" id="KW-0012">Acyltransferase</keyword>
<dbReference type="PANTHER" id="PTHR43798:SF33">
    <property type="entry name" value="HYDROLASE, PUTATIVE (AFU_ORTHOLOGUE AFUA_2G14860)-RELATED"/>
    <property type="match status" value="1"/>
</dbReference>
<dbReference type="PANTHER" id="PTHR43798">
    <property type="entry name" value="MONOACYLGLYCEROL LIPASE"/>
    <property type="match status" value="1"/>
</dbReference>
<keyword evidence="2" id="KW-0808">Transferase</keyword>
<evidence type="ECO:0000259" key="1">
    <source>
        <dbReference type="Pfam" id="PF12697"/>
    </source>
</evidence>
<dbReference type="Pfam" id="PF12697">
    <property type="entry name" value="Abhydrolase_6"/>
    <property type="match status" value="1"/>
</dbReference>
<comment type="caution">
    <text evidence="2">The sequence shown here is derived from an EMBL/GenBank/DDBJ whole genome shotgun (WGS) entry which is preliminary data.</text>
</comment>
<dbReference type="GO" id="GO:0016787">
    <property type="term" value="F:hydrolase activity"/>
    <property type="evidence" value="ECO:0007669"/>
    <property type="project" value="UniProtKB-KW"/>
</dbReference>
<keyword evidence="2" id="KW-0378">Hydrolase</keyword>
<dbReference type="GO" id="GO:0016746">
    <property type="term" value="F:acyltransferase activity"/>
    <property type="evidence" value="ECO:0007669"/>
    <property type="project" value="UniProtKB-KW"/>
</dbReference>
<dbReference type="RefSeq" id="WP_189638920.1">
    <property type="nucleotide sequence ID" value="NZ_BMZF01000001.1"/>
</dbReference>
<gene>
    <name evidence="2" type="ORF">GCM10008927_04310</name>
</gene>
<dbReference type="InterPro" id="IPR000073">
    <property type="entry name" value="AB_hydrolase_1"/>
</dbReference>
<protein>
    <submittedName>
        <fullName evidence="2">Hydrolase or acyltransferase (Alpha/beta hydrolase)</fullName>
    </submittedName>
</protein>